<evidence type="ECO:0000256" key="3">
    <source>
        <dbReference type="PROSITE-ProRule" id="PRU00339"/>
    </source>
</evidence>
<dbReference type="Gene3D" id="3.40.50.300">
    <property type="entry name" value="P-loop containing nucleotide triphosphate hydrolases"/>
    <property type="match status" value="1"/>
</dbReference>
<dbReference type="Pfam" id="PF13424">
    <property type="entry name" value="TPR_12"/>
    <property type="match status" value="3"/>
</dbReference>
<name>A0A3L6NKY8_FUSOX</name>
<keyword evidence="2 3" id="KW-0802">TPR repeat</keyword>
<dbReference type="InterPro" id="IPR019734">
    <property type="entry name" value="TPR_rpt"/>
</dbReference>
<feature type="repeat" description="TPR" evidence="3">
    <location>
        <begin position="779"/>
        <end position="812"/>
    </location>
</feature>
<dbReference type="SUPFAM" id="SSF52540">
    <property type="entry name" value="P-loop containing nucleoside triphosphate hydrolases"/>
    <property type="match status" value="1"/>
</dbReference>
<dbReference type="NCBIfam" id="NF040586">
    <property type="entry name" value="FxSxx_TPR"/>
    <property type="match status" value="1"/>
</dbReference>
<dbReference type="Gene3D" id="1.25.40.10">
    <property type="entry name" value="Tetratricopeptide repeat domain"/>
    <property type="match status" value="2"/>
</dbReference>
<dbReference type="Pfam" id="PF13374">
    <property type="entry name" value="TPR_10"/>
    <property type="match status" value="2"/>
</dbReference>
<dbReference type="Proteomes" id="UP000270866">
    <property type="component" value="Unassembled WGS sequence"/>
</dbReference>
<dbReference type="AlphaFoldDB" id="A0A3L6NKY8"/>
<dbReference type="Pfam" id="PF25000">
    <property type="entry name" value="DUF7779"/>
    <property type="match status" value="1"/>
</dbReference>
<proteinExistence type="predicted"/>
<dbReference type="PROSITE" id="PS50005">
    <property type="entry name" value="TPR"/>
    <property type="match status" value="1"/>
</dbReference>
<dbReference type="InterPro" id="IPR027417">
    <property type="entry name" value="P-loop_NTPase"/>
</dbReference>
<evidence type="ECO:0000313" key="5">
    <source>
        <dbReference type="EMBL" id="RKK18229.1"/>
    </source>
</evidence>
<dbReference type="InterPro" id="IPR011990">
    <property type="entry name" value="TPR-like_helical_dom_sf"/>
</dbReference>
<feature type="domain" description="DUF7779" evidence="4">
    <location>
        <begin position="326"/>
        <end position="409"/>
    </location>
</feature>
<protein>
    <recommendedName>
        <fullName evidence="4">DUF7779 domain-containing protein</fullName>
    </recommendedName>
</protein>
<gene>
    <name evidence="5" type="ORF">BFJ65_g8542</name>
</gene>
<sequence>MPAHSSHEQREVSHNQFRDHTVIHQGNVQGNVYYGVPHPAAPAEVVRVLPYPRNEDLVHRRDLIDRLDRLLPLTPGSRSAALLGLGGSGKTQIALDYAYRRCDADNECYVFWVHADSEATFLADYKIIGKKLGVDERLDGSDLLDAVRNEIEARSKWVMILDNADNLRLFGVGQGAQEKANQNLQKYVPCGAQGTVLWTSRNAHIAGTLVGPRRGIEVRSMTIEEATTLLARVRNEASLLEEATGEAGVDSLLEELQHLPLAISQAGAYMRRLSMSSTQYLALLRQGQTRWEVLKISNADRHRRPEVSNSVLETWRISTERIRAESEISYQILHVVAYVDSQDIPEELITAAASQHNTRDENSARQATELEVLEVITRLKEFSFLGLRQTEDSRRSYEMHKLVQEAIRYGLGVRGLMETTAGKAPDAINEPENSEAYYSGIALQIVDGLFPPSQPTSWAQCEEYLTHAVRVGEWAEVSRTKTETATLLQRVSGFLYDRGRWKEKEPVDKRALDLRREVLGEKHVDTMRSMASLAATYHEQGRYNEAEPMQVKALQFRREVLGKKHPDTMKSMADLADTYHAQGRYNEAGPIFIKILELRRKVLGERHADTIRSIADLAAIYYQQGRYSEAQEIVIKVLELRREVLGEKHPDTIRSMADVATTYDTQGRYDEAEEISVKVLELRREVLGEKHPDTIRSMADLAVTYHAQGRYDKAEKLKDEVLALRREALGDKHPDTIWSMAELAASYDQQGQYGKAQEMMIKVLELQQEVLGEKHPHTIKSMVHLAATYHQRGRYDEALQLHQNALDLRRHVLGESHPHTMQSVAYLASTREALQQLPYLIEPAQSLAVTHVHESEEGKLRDRSLREVMRRKVGRFRKWGSHKS</sequence>
<organism evidence="5 6">
    <name type="scientific">Fusarium oxysporum f. sp. cepae</name>
    <dbReference type="NCBI Taxonomy" id="396571"/>
    <lineage>
        <taxon>Eukaryota</taxon>
        <taxon>Fungi</taxon>
        <taxon>Dikarya</taxon>
        <taxon>Ascomycota</taxon>
        <taxon>Pezizomycotina</taxon>
        <taxon>Sordariomycetes</taxon>
        <taxon>Hypocreomycetidae</taxon>
        <taxon>Hypocreales</taxon>
        <taxon>Nectriaceae</taxon>
        <taxon>Fusarium</taxon>
        <taxon>Fusarium oxysporum species complex</taxon>
    </lineage>
</organism>
<evidence type="ECO:0000256" key="2">
    <source>
        <dbReference type="ARBA" id="ARBA00022803"/>
    </source>
</evidence>
<dbReference type="GO" id="GO:0043531">
    <property type="term" value="F:ADP binding"/>
    <property type="evidence" value="ECO:0007669"/>
    <property type="project" value="InterPro"/>
</dbReference>
<dbReference type="EMBL" id="MRCU01000005">
    <property type="protein sequence ID" value="RKK18229.1"/>
    <property type="molecule type" value="Genomic_DNA"/>
</dbReference>
<comment type="caution">
    <text evidence="5">The sequence shown here is derived from an EMBL/GenBank/DDBJ whole genome shotgun (WGS) entry which is preliminary data.</text>
</comment>
<dbReference type="InterPro" id="IPR056681">
    <property type="entry name" value="DUF7779"/>
</dbReference>
<evidence type="ECO:0000259" key="4">
    <source>
        <dbReference type="Pfam" id="PF25000"/>
    </source>
</evidence>
<dbReference type="PANTHER" id="PTHR45641:SF19">
    <property type="entry name" value="NEPHROCYSTIN-3"/>
    <property type="match status" value="1"/>
</dbReference>
<evidence type="ECO:0000313" key="6">
    <source>
        <dbReference type="Proteomes" id="UP000270866"/>
    </source>
</evidence>
<accession>A0A3L6NKY8</accession>
<reference evidence="5 6" key="1">
    <citation type="journal article" date="2018" name="Sci. Rep.">
        <title>Characterisation of pathogen-specific regions and novel effector candidates in Fusarium oxysporum f. sp. cepae.</title>
        <authorList>
            <person name="Armitage A.D."/>
            <person name="Taylor A."/>
            <person name="Sobczyk M.K."/>
            <person name="Baxter L."/>
            <person name="Greenfield B.P."/>
            <person name="Bates H.J."/>
            <person name="Wilson F."/>
            <person name="Jackson A.C."/>
            <person name="Ott S."/>
            <person name="Harrison R.J."/>
            <person name="Clarkson J.P."/>
        </authorList>
    </citation>
    <scope>NUCLEOTIDE SEQUENCE [LARGE SCALE GENOMIC DNA]</scope>
    <source>
        <strain evidence="5 6">FoC_Fus2</strain>
    </source>
</reference>
<keyword evidence="1" id="KW-0677">Repeat</keyword>
<dbReference type="PANTHER" id="PTHR45641">
    <property type="entry name" value="TETRATRICOPEPTIDE REPEAT PROTEIN (AFU_ORTHOLOGUE AFUA_6G03870)"/>
    <property type="match status" value="1"/>
</dbReference>
<dbReference type="SMART" id="SM00028">
    <property type="entry name" value="TPR"/>
    <property type="match status" value="7"/>
</dbReference>
<evidence type="ECO:0000256" key="1">
    <source>
        <dbReference type="ARBA" id="ARBA00022737"/>
    </source>
</evidence>
<dbReference type="SUPFAM" id="SSF48452">
    <property type="entry name" value="TPR-like"/>
    <property type="match status" value="3"/>
</dbReference>